<gene>
    <name evidence="6" type="ORF">SAMN02745118_01489</name>
</gene>
<dbReference type="EMBL" id="FUWM01000011">
    <property type="protein sequence ID" value="SJZ67160.1"/>
    <property type="molecule type" value="Genomic_DNA"/>
</dbReference>
<evidence type="ECO:0000256" key="3">
    <source>
        <dbReference type="ARBA" id="ARBA00023002"/>
    </source>
</evidence>
<dbReference type="PANTHER" id="PTHR43255">
    <property type="entry name" value="IRON-SULFUR-BINDING OXIDOREDUCTASE FADF-RELATED-RELATED"/>
    <property type="match status" value="1"/>
</dbReference>
<dbReference type="SUPFAM" id="SSF46548">
    <property type="entry name" value="alpha-helical ferredoxin"/>
    <property type="match status" value="1"/>
</dbReference>
<dbReference type="InterPro" id="IPR017900">
    <property type="entry name" value="4Fe4S_Fe_S_CS"/>
</dbReference>
<dbReference type="PANTHER" id="PTHR43255:SF1">
    <property type="entry name" value="IRON-SULFUR-BINDING OXIDOREDUCTASE FADF-RELATED"/>
    <property type="match status" value="1"/>
</dbReference>
<keyword evidence="1" id="KW-0004">4Fe-4S</keyword>
<evidence type="ECO:0000256" key="1">
    <source>
        <dbReference type="ARBA" id="ARBA00022485"/>
    </source>
</evidence>
<dbReference type="InterPro" id="IPR051460">
    <property type="entry name" value="HdrC_iron-sulfur_subunit"/>
</dbReference>
<dbReference type="GO" id="GO:0016491">
    <property type="term" value="F:oxidoreductase activity"/>
    <property type="evidence" value="ECO:0007669"/>
    <property type="project" value="UniProtKB-KW"/>
</dbReference>
<dbReference type="GO" id="GO:0046872">
    <property type="term" value="F:metal ion binding"/>
    <property type="evidence" value="ECO:0007669"/>
    <property type="project" value="UniProtKB-KW"/>
</dbReference>
<dbReference type="RefSeq" id="WP_078809963.1">
    <property type="nucleotide sequence ID" value="NZ_FUWM01000011.1"/>
</dbReference>
<keyword evidence="5" id="KW-0411">Iron-sulfur</keyword>
<keyword evidence="2" id="KW-0479">Metal-binding</keyword>
<proteinExistence type="predicted"/>
<dbReference type="GO" id="GO:0005886">
    <property type="term" value="C:plasma membrane"/>
    <property type="evidence" value="ECO:0007669"/>
    <property type="project" value="TreeGrafter"/>
</dbReference>
<organism evidence="6 7">
    <name type="scientific">Selenihalanaerobacter shriftii</name>
    <dbReference type="NCBI Taxonomy" id="142842"/>
    <lineage>
        <taxon>Bacteria</taxon>
        <taxon>Bacillati</taxon>
        <taxon>Bacillota</taxon>
        <taxon>Clostridia</taxon>
        <taxon>Halanaerobiales</taxon>
        <taxon>Halobacteroidaceae</taxon>
        <taxon>Selenihalanaerobacter</taxon>
    </lineage>
</organism>
<reference evidence="7" key="1">
    <citation type="submission" date="2017-02" db="EMBL/GenBank/DDBJ databases">
        <authorList>
            <person name="Varghese N."/>
            <person name="Submissions S."/>
        </authorList>
    </citation>
    <scope>NUCLEOTIDE SEQUENCE [LARGE SCALE GENOMIC DNA]</scope>
    <source>
        <strain evidence="7">ATCC BAA-73</strain>
    </source>
</reference>
<dbReference type="Pfam" id="PF13534">
    <property type="entry name" value="Fer4_17"/>
    <property type="match status" value="1"/>
</dbReference>
<dbReference type="PROSITE" id="PS00198">
    <property type="entry name" value="4FE4S_FER_1"/>
    <property type="match status" value="1"/>
</dbReference>
<dbReference type="GO" id="GO:0051539">
    <property type="term" value="F:4 iron, 4 sulfur cluster binding"/>
    <property type="evidence" value="ECO:0007669"/>
    <property type="project" value="UniProtKB-KW"/>
</dbReference>
<keyword evidence="3" id="KW-0560">Oxidoreductase</keyword>
<accession>A0A1T4MJ71</accession>
<dbReference type="Gene3D" id="1.10.1060.10">
    <property type="entry name" value="Alpha-helical ferredoxin"/>
    <property type="match status" value="1"/>
</dbReference>
<name>A0A1T4MJ71_9FIRM</name>
<sequence>MINLSAVKNKNQGFKEKIETESGQSIKSCYQCGKCTGGCPLSYAMDYAPRQIVRMVQLNMKDKVLNNSTIWLCATCSTCTARCPREVDLAAIMDSLRIEARHEGVKPKEKNVALFHDVFLNSVKKGGRVFEMGMTIEYNMKSGNLMQDAELGLPMFLKNKISLTPDKIKGINEVQKIFNKVRRMEGDK</sequence>
<dbReference type="AlphaFoldDB" id="A0A1T4MJ71"/>
<keyword evidence="7" id="KW-1185">Reference proteome</keyword>
<keyword evidence="4" id="KW-0408">Iron</keyword>
<dbReference type="Proteomes" id="UP000190625">
    <property type="component" value="Unassembled WGS sequence"/>
</dbReference>
<dbReference type="STRING" id="142842.SAMN02745118_01489"/>
<evidence type="ECO:0000313" key="6">
    <source>
        <dbReference type="EMBL" id="SJZ67160.1"/>
    </source>
</evidence>
<evidence type="ECO:0000256" key="2">
    <source>
        <dbReference type="ARBA" id="ARBA00022723"/>
    </source>
</evidence>
<evidence type="ECO:0000256" key="5">
    <source>
        <dbReference type="ARBA" id="ARBA00023014"/>
    </source>
</evidence>
<dbReference type="InterPro" id="IPR009051">
    <property type="entry name" value="Helical_ferredxn"/>
</dbReference>
<evidence type="ECO:0000313" key="7">
    <source>
        <dbReference type="Proteomes" id="UP000190625"/>
    </source>
</evidence>
<protein>
    <submittedName>
        <fullName evidence="6">Heterodisulfide reductase subunit C</fullName>
    </submittedName>
</protein>
<evidence type="ECO:0000256" key="4">
    <source>
        <dbReference type="ARBA" id="ARBA00023004"/>
    </source>
</evidence>